<evidence type="ECO:0000313" key="5">
    <source>
        <dbReference type="Proteomes" id="UP001150941"/>
    </source>
</evidence>
<evidence type="ECO:0008006" key="6">
    <source>
        <dbReference type="Google" id="ProtNLM"/>
    </source>
</evidence>
<dbReference type="InterPro" id="IPR036397">
    <property type="entry name" value="RNaseH_sf"/>
</dbReference>
<proteinExistence type="predicted"/>
<dbReference type="InterPro" id="IPR012337">
    <property type="entry name" value="RNaseH-like_sf"/>
</dbReference>
<reference evidence="4" key="1">
    <citation type="submission" date="2022-11" db="EMBL/GenBank/DDBJ databases">
        <authorList>
            <person name="Petersen C."/>
        </authorList>
    </citation>
    <scope>NUCLEOTIDE SEQUENCE</scope>
    <source>
        <strain evidence="4">IBT 19713</strain>
    </source>
</reference>
<dbReference type="Pfam" id="PF16488">
    <property type="entry name" value="ArgoL2"/>
    <property type="match status" value="1"/>
</dbReference>
<dbReference type="Pfam" id="PF16486">
    <property type="entry name" value="ArgoN"/>
    <property type="match status" value="1"/>
</dbReference>
<dbReference type="AlphaFoldDB" id="A0A9W9PB77"/>
<feature type="domain" description="PAZ" evidence="2">
    <location>
        <begin position="343"/>
        <end position="457"/>
    </location>
</feature>
<dbReference type="PROSITE" id="PS50822">
    <property type="entry name" value="PIWI"/>
    <property type="match status" value="1"/>
</dbReference>
<evidence type="ECO:0000259" key="3">
    <source>
        <dbReference type="PROSITE" id="PS50822"/>
    </source>
</evidence>
<dbReference type="InterPro" id="IPR032474">
    <property type="entry name" value="Argonaute_N"/>
</dbReference>
<sequence length="998" mass="114619">MSDSSKEHSKSITGKLPFRPRDEPDDYMPPVRRHWLNKEVLRSANMLPDVLSIAEYDNEGFERDEPAGITLAKKVTINPREYWIKRHDPGVKVRPMDRVSYSTSGKETVVLTNAWPILAFPKKPVYQYEVNLHHNFQDEEDRRALKRAFNCKTRREKLPDAIFDGARTAWSTHYFGELYEVMKFTGGKTRMVGTRQDLHGVDVEVRFICRRKVYLNVINAWLQKKRVLDEYVIDGLNFLDHLLRHGPSQKQTVQKRAFFFNTLKDHPETSKWERDFEFGLHGGKDAYGFGPHGFATCYQGVIQMIRPCVSGLLLNVDTAHAVFWPRANLLWISRRFVEARTVNEYNFLHPTKNQKGERELSQRLLRLDDKLRRLRVTPDNYPSKFNGSYTIKRVVNQNAEEYMIDYKDGATGKVTKMSVDQYYLKRYNYELDEPQAVLVEMDRHGVVFPLECLKVEKLQRWESKLTDVETANMIKFTAKKPSHRLDMIRKCKGLLDHGHDPHLLNYGLHIGKDMIKTKARLLPNPEIQFGNGKHNPGTSGRWDLRNRKFLKANKRELSHWGIGYWSGRPGFTISGKEVEAWLETFLRIYRGHGGQVRNRPGVVMQLKTSSPEDACEDLYKATKTFYGREPQLLIIIIPSLDSWHYTRIKRCADTVYGVPSQVLQSKRVIGNSPQYSSNVSMKINAKLGGVTSRVNPSIPRRGLPPKSAIIGADVTHPSAGVLTPSLVGMCISNDINGVSYMGNGEGNGDRVEIIKEVSMRIILKPLILEWANTLGGGKYVPEKIYYFRDGVSESEYVEILNKEVPSLRRLIGECQAIINKDPDDTVWRGKILVVIANKRHHLRVWPNPKDLKAADKNGNPVPGTLIDRDVTSPHGYDFLLYSHLALQGTARPVHYKVMMDEIGLKPEELQNMIYEQCYQYIRSTTPVSVHPAIYYAHLITARARHHECFDPSDGPRSGAKVNPMTPRPPRGDPKEPKEFLMTMKGTAENRLPYTMWWI</sequence>
<dbReference type="PANTHER" id="PTHR22891">
    <property type="entry name" value="EUKARYOTIC TRANSLATION INITIATION FACTOR 2C"/>
    <property type="match status" value="1"/>
</dbReference>
<dbReference type="RefSeq" id="XP_058332646.1">
    <property type="nucleotide sequence ID" value="XM_058473643.1"/>
</dbReference>
<dbReference type="InterPro" id="IPR014811">
    <property type="entry name" value="ArgoL1"/>
</dbReference>
<dbReference type="OrthoDB" id="10252740at2759"/>
<dbReference type="PROSITE" id="PS50821">
    <property type="entry name" value="PAZ"/>
    <property type="match status" value="1"/>
</dbReference>
<dbReference type="SMART" id="SM00950">
    <property type="entry name" value="Piwi"/>
    <property type="match status" value="1"/>
</dbReference>
<evidence type="ECO:0000256" key="1">
    <source>
        <dbReference type="SAM" id="MobiDB-lite"/>
    </source>
</evidence>
<comment type="caution">
    <text evidence="4">The sequence shown here is derived from an EMBL/GenBank/DDBJ whole genome shotgun (WGS) entry which is preliminary data.</text>
</comment>
<dbReference type="SUPFAM" id="SSF53098">
    <property type="entry name" value="Ribonuclease H-like"/>
    <property type="match status" value="1"/>
</dbReference>
<organism evidence="4 5">
    <name type="scientific">Penicillium chermesinum</name>
    <dbReference type="NCBI Taxonomy" id="63820"/>
    <lineage>
        <taxon>Eukaryota</taxon>
        <taxon>Fungi</taxon>
        <taxon>Dikarya</taxon>
        <taxon>Ascomycota</taxon>
        <taxon>Pezizomycotina</taxon>
        <taxon>Eurotiomycetes</taxon>
        <taxon>Eurotiomycetidae</taxon>
        <taxon>Eurotiales</taxon>
        <taxon>Aspergillaceae</taxon>
        <taxon>Penicillium</taxon>
    </lineage>
</organism>
<dbReference type="GeneID" id="83200946"/>
<dbReference type="InterPro" id="IPR032472">
    <property type="entry name" value="ArgoL2"/>
</dbReference>
<dbReference type="Gene3D" id="3.30.420.10">
    <property type="entry name" value="Ribonuclease H-like superfamily/Ribonuclease H"/>
    <property type="match status" value="1"/>
</dbReference>
<dbReference type="Pfam" id="PF08699">
    <property type="entry name" value="ArgoL1"/>
    <property type="match status" value="1"/>
</dbReference>
<gene>
    <name evidence="4" type="ORF">N7468_004346</name>
</gene>
<keyword evidence="5" id="KW-1185">Reference proteome</keyword>
<dbReference type="InterPro" id="IPR003165">
    <property type="entry name" value="Piwi"/>
</dbReference>
<reference evidence="4" key="2">
    <citation type="journal article" date="2023" name="IMA Fungus">
        <title>Comparative genomic study of the Penicillium genus elucidates a diverse pangenome and 15 lateral gene transfer events.</title>
        <authorList>
            <person name="Petersen C."/>
            <person name="Sorensen T."/>
            <person name="Nielsen M.R."/>
            <person name="Sondergaard T.E."/>
            <person name="Sorensen J.L."/>
            <person name="Fitzpatrick D.A."/>
            <person name="Frisvad J.C."/>
            <person name="Nielsen K.L."/>
        </authorList>
    </citation>
    <scope>NUCLEOTIDE SEQUENCE</scope>
    <source>
        <strain evidence="4">IBT 19713</strain>
    </source>
</reference>
<dbReference type="Gene3D" id="3.40.50.2300">
    <property type="match status" value="1"/>
</dbReference>
<evidence type="ECO:0000313" key="4">
    <source>
        <dbReference type="EMBL" id="KAJ5239727.1"/>
    </source>
</evidence>
<evidence type="ECO:0000259" key="2">
    <source>
        <dbReference type="PROSITE" id="PS50821"/>
    </source>
</evidence>
<dbReference type="Pfam" id="PF02171">
    <property type="entry name" value="Piwi"/>
    <property type="match status" value="1"/>
</dbReference>
<feature type="region of interest" description="Disordered" evidence="1">
    <location>
        <begin position="949"/>
        <end position="976"/>
    </location>
</feature>
<dbReference type="Gene3D" id="2.170.260.10">
    <property type="entry name" value="paz domain"/>
    <property type="match status" value="1"/>
</dbReference>
<dbReference type="InterPro" id="IPR036085">
    <property type="entry name" value="PAZ_dom_sf"/>
</dbReference>
<name>A0A9W9PB77_9EURO</name>
<dbReference type="SUPFAM" id="SSF101690">
    <property type="entry name" value="PAZ domain"/>
    <property type="match status" value="1"/>
</dbReference>
<accession>A0A9W9PB77</accession>
<feature type="compositionally biased region" description="Basic and acidic residues" evidence="1">
    <location>
        <begin position="1"/>
        <end position="10"/>
    </location>
</feature>
<protein>
    <recommendedName>
        <fullName evidence="6">Piwi domain-containing protein</fullName>
    </recommendedName>
</protein>
<feature type="region of interest" description="Disordered" evidence="1">
    <location>
        <begin position="1"/>
        <end position="27"/>
    </location>
</feature>
<dbReference type="CDD" id="cd02846">
    <property type="entry name" value="PAZ_argonaute_like"/>
    <property type="match status" value="1"/>
</dbReference>
<dbReference type="SMART" id="SM01163">
    <property type="entry name" value="DUF1785"/>
    <property type="match status" value="1"/>
</dbReference>
<dbReference type="EMBL" id="JAPQKS010000003">
    <property type="protein sequence ID" value="KAJ5239727.1"/>
    <property type="molecule type" value="Genomic_DNA"/>
</dbReference>
<feature type="domain" description="Piwi" evidence="3">
    <location>
        <begin position="632"/>
        <end position="948"/>
    </location>
</feature>
<dbReference type="Pfam" id="PF02170">
    <property type="entry name" value="PAZ"/>
    <property type="match status" value="1"/>
</dbReference>
<dbReference type="Proteomes" id="UP001150941">
    <property type="component" value="Unassembled WGS sequence"/>
</dbReference>
<dbReference type="InterPro" id="IPR003100">
    <property type="entry name" value="PAZ_dom"/>
</dbReference>
<dbReference type="GO" id="GO:0003723">
    <property type="term" value="F:RNA binding"/>
    <property type="evidence" value="ECO:0007669"/>
    <property type="project" value="InterPro"/>
</dbReference>